<feature type="region of interest" description="Disordered" evidence="1">
    <location>
        <begin position="248"/>
        <end position="271"/>
    </location>
</feature>
<dbReference type="AlphaFoldDB" id="A0AAV7ZYD0"/>
<dbReference type="Gene3D" id="3.30.450.20">
    <property type="entry name" value="PAS domain"/>
    <property type="match status" value="1"/>
</dbReference>
<dbReference type="Pfam" id="PF00989">
    <property type="entry name" value="PAS"/>
    <property type="match status" value="1"/>
</dbReference>
<dbReference type="EMBL" id="JANTQA010000017">
    <property type="protein sequence ID" value="KAJ3446993.1"/>
    <property type="molecule type" value="Genomic_DNA"/>
</dbReference>
<evidence type="ECO:0000313" key="4">
    <source>
        <dbReference type="Proteomes" id="UP001146793"/>
    </source>
</evidence>
<dbReference type="GO" id="GO:0006355">
    <property type="term" value="P:regulation of DNA-templated transcription"/>
    <property type="evidence" value="ECO:0007669"/>
    <property type="project" value="InterPro"/>
</dbReference>
<evidence type="ECO:0000256" key="1">
    <source>
        <dbReference type="SAM" id="MobiDB-lite"/>
    </source>
</evidence>
<evidence type="ECO:0000313" key="3">
    <source>
        <dbReference type="EMBL" id="KAJ3446993.1"/>
    </source>
</evidence>
<accession>A0AAV7ZYD0</accession>
<protein>
    <recommendedName>
        <fullName evidence="2">PAS domain-containing protein</fullName>
    </recommendedName>
</protein>
<feature type="domain" description="PAS" evidence="2">
    <location>
        <begin position="20"/>
        <end position="87"/>
    </location>
</feature>
<dbReference type="InterPro" id="IPR035965">
    <property type="entry name" value="PAS-like_dom_sf"/>
</dbReference>
<proteinExistence type="predicted"/>
<dbReference type="SMART" id="SM00091">
    <property type="entry name" value="PAS"/>
    <property type="match status" value="1"/>
</dbReference>
<organism evidence="3 4">
    <name type="scientific">Anaeramoeba flamelloides</name>
    <dbReference type="NCBI Taxonomy" id="1746091"/>
    <lineage>
        <taxon>Eukaryota</taxon>
        <taxon>Metamonada</taxon>
        <taxon>Anaeramoebidae</taxon>
        <taxon>Anaeramoeba</taxon>
    </lineage>
</organism>
<dbReference type="CDD" id="cd00130">
    <property type="entry name" value="PAS"/>
    <property type="match status" value="1"/>
</dbReference>
<dbReference type="SUPFAM" id="SSF55785">
    <property type="entry name" value="PYP-like sensor domain (PAS domain)"/>
    <property type="match status" value="1"/>
</dbReference>
<dbReference type="Proteomes" id="UP001146793">
    <property type="component" value="Unassembled WGS sequence"/>
</dbReference>
<feature type="compositionally biased region" description="Low complexity" evidence="1">
    <location>
        <begin position="251"/>
        <end position="260"/>
    </location>
</feature>
<evidence type="ECO:0000259" key="2">
    <source>
        <dbReference type="SMART" id="SM00091"/>
    </source>
</evidence>
<name>A0AAV7ZYD0_9EUKA</name>
<dbReference type="InterPro" id="IPR013767">
    <property type="entry name" value="PAS_fold"/>
</dbReference>
<dbReference type="InterPro" id="IPR000014">
    <property type="entry name" value="PAS"/>
</dbReference>
<gene>
    <name evidence="3" type="ORF">M0812_07796</name>
</gene>
<reference evidence="3" key="1">
    <citation type="submission" date="2022-08" db="EMBL/GenBank/DDBJ databases">
        <title>Novel sulphate-reducing endosymbionts in the free-living metamonad Anaeramoeba.</title>
        <authorList>
            <person name="Jerlstrom-Hultqvist J."/>
            <person name="Cepicka I."/>
            <person name="Gallot-Lavallee L."/>
            <person name="Salas-Leiva D."/>
            <person name="Curtis B.A."/>
            <person name="Zahonova K."/>
            <person name="Pipaliya S."/>
            <person name="Dacks J."/>
            <person name="Roger A.J."/>
        </authorList>
    </citation>
    <scope>NUCLEOTIDE SEQUENCE</scope>
    <source>
        <strain evidence="3">Busselton2</strain>
    </source>
</reference>
<comment type="caution">
    <text evidence="3">The sequence shown here is derived from an EMBL/GenBank/DDBJ whole genome shotgun (WGS) entry which is preliminary data.</text>
</comment>
<sequence>MGNRAFVKSQIRVLSQNKYQRHLERIENSREAVCIVDETGRFENVNGKFRSLLNFSQQTDLSNETIFNFFPKQQPDSQKTSLKFLYDQLEQLSNSTTGWHKFNWYYKARNELLIPTRTIITMFHVSNTTLFQLVSKCIRKKKQVKRAKRKIKQRRLTKREKKKQFSFMNLSQRPIQRSLTYSGLLIEERKKKHRLKNVRRTRTAQARLDKPISFERVRPIHHRFRTPNLIPENFSYIDFSKKKFKKEKKSQSNLNENENNITEKNETTELSNNFNLNKKKNNSLIGQKQPQDEKGYLQKLLQFNNNDDFNESIGSNLNQGEEKKLYLQSEKYISKKATNSKFFQMFSNLAQEEKTDMIYSHIDLIKELVRNLNDHFLEYQVTNSLNDVFDLVIKTENYFDKKIKSSHFKYQELEKKKSQVTNKN</sequence>